<dbReference type="AlphaFoldDB" id="A0A3S0Z5X9"/>
<evidence type="ECO:0000313" key="2">
    <source>
        <dbReference type="EMBL" id="RUS71371.1"/>
    </source>
</evidence>
<keyword evidence="3" id="KW-1185">Reference proteome</keyword>
<protein>
    <submittedName>
        <fullName evidence="2">Uncharacterized protein</fullName>
    </submittedName>
</protein>
<gene>
    <name evidence="2" type="ORF">EGW08_020867</name>
</gene>
<evidence type="ECO:0000313" key="3">
    <source>
        <dbReference type="Proteomes" id="UP000271974"/>
    </source>
</evidence>
<comment type="caution">
    <text evidence="2">The sequence shown here is derived from an EMBL/GenBank/DDBJ whole genome shotgun (WGS) entry which is preliminary data.</text>
</comment>
<evidence type="ECO:0000256" key="1">
    <source>
        <dbReference type="SAM" id="MobiDB-lite"/>
    </source>
</evidence>
<feature type="non-terminal residue" evidence="2">
    <location>
        <position position="1"/>
    </location>
</feature>
<sequence>GSIDDGLTIGLSARKQIISQHRWFIDHCHRERKKCQPLNLAHRDGPAVWSGTTSISYQVIHSRQSVDCVTSFVGMALIRLTCFATCDRSIPRAMRRRKNNGSRIQSSTWNSKPRLAKL</sequence>
<feature type="compositionally biased region" description="Polar residues" evidence="1">
    <location>
        <begin position="101"/>
        <end position="111"/>
    </location>
</feature>
<dbReference type="Proteomes" id="UP000271974">
    <property type="component" value="Unassembled WGS sequence"/>
</dbReference>
<organism evidence="2 3">
    <name type="scientific">Elysia chlorotica</name>
    <name type="common">Eastern emerald elysia</name>
    <name type="synonym">Sea slug</name>
    <dbReference type="NCBI Taxonomy" id="188477"/>
    <lineage>
        <taxon>Eukaryota</taxon>
        <taxon>Metazoa</taxon>
        <taxon>Spiralia</taxon>
        <taxon>Lophotrochozoa</taxon>
        <taxon>Mollusca</taxon>
        <taxon>Gastropoda</taxon>
        <taxon>Heterobranchia</taxon>
        <taxon>Euthyneura</taxon>
        <taxon>Panpulmonata</taxon>
        <taxon>Sacoglossa</taxon>
        <taxon>Placobranchoidea</taxon>
        <taxon>Plakobranchidae</taxon>
        <taxon>Elysia</taxon>
    </lineage>
</organism>
<name>A0A3S0Z5X9_ELYCH</name>
<reference evidence="2 3" key="1">
    <citation type="submission" date="2019-01" db="EMBL/GenBank/DDBJ databases">
        <title>A draft genome assembly of the solar-powered sea slug Elysia chlorotica.</title>
        <authorList>
            <person name="Cai H."/>
            <person name="Li Q."/>
            <person name="Fang X."/>
            <person name="Li J."/>
            <person name="Curtis N.E."/>
            <person name="Altenburger A."/>
            <person name="Shibata T."/>
            <person name="Feng M."/>
            <person name="Maeda T."/>
            <person name="Schwartz J.A."/>
            <person name="Shigenobu S."/>
            <person name="Lundholm N."/>
            <person name="Nishiyama T."/>
            <person name="Yang H."/>
            <person name="Hasebe M."/>
            <person name="Li S."/>
            <person name="Pierce S.K."/>
            <person name="Wang J."/>
        </authorList>
    </citation>
    <scope>NUCLEOTIDE SEQUENCE [LARGE SCALE GENOMIC DNA]</scope>
    <source>
        <strain evidence="2">EC2010</strain>
        <tissue evidence="2">Whole organism of an adult</tissue>
    </source>
</reference>
<proteinExistence type="predicted"/>
<accession>A0A3S0Z5X9</accession>
<feature type="region of interest" description="Disordered" evidence="1">
    <location>
        <begin position="94"/>
        <end position="118"/>
    </location>
</feature>
<dbReference type="EMBL" id="RQTK01001225">
    <property type="protein sequence ID" value="RUS71371.1"/>
    <property type="molecule type" value="Genomic_DNA"/>
</dbReference>